<evidence type="ECO:0000256" key="3">
    <source>
        <dbReference type="ARBA" id="ARBA00023163"/>
    </source>
</evidence>
<dbReference type="PANTHER" id="PTHR31719:SF179">
    <property type="entry name" value="OS08G0148400 PROTEIN"/>
    <property type="match status" value="1"/>
</dbReference>
<proteinExistence type="evidence at transcript level"/>
<accession>A0A8K1MDW7</accession>
<dbReference type="GO" id="GO:0006355">
    <property type="term" value="P:regulation of DNA-templated transcription"/>
    <property type="evidence" value="ECO:0007669"/>
    <property type="project" value="InterPro"/>
</dbReference>
<evidence type="ECO:0000259" key="5">
    <source>
        <dbReference type="Pfam" id="PF02365"/>
    </source>
</evidence>
<dbReference type="PANTHER" id="PTHR31719">
    <property type="entry name" value="NAC TRANSCRIPTION FACTOR 56"/>
    <property type="match status" value="1"/>
</dbReference>
<dbReference type="Pfam" id="PF02365">
    <property type="entry name" value="NAM"/>
    <property type="match status" value="1"/>
</dbReference>
<dbReference type="GO" id="GO:0003677">
    <property type="term" value="F:DNA binding"/>
    <property type="evidence" value="ECO:0007669"/>
    <property type="project" value="UniProtKB-KW"/>
</dbReference>
<dbReference type="EMBL" id="MT275508">
    <property type="protein sequence ID" value="UBT01624.1"/>
    <property type="molecule type" value="mRNA"/>
</dbReference>
<organism evidence="6">
    <name type="scientific">Litchi chinensis</name>
    <name type="common">Lychee</name>
    <dbReference type="NCBI Taxonomy" id="151069"/>
    <lineage>
        <taxon>Eukaryota</taxon>
        <taxon>Viridiplantae</taxon>
        <taxon>Streptophyta</taxon>
        <taxon>Embryophyta</taxon>
        <taxon>Tracheophyta</taxon>
        <taxon>Spermatophyta</taxon>
        <taxon>Magnoliopsida</taxon>
        <taxon>eudicotyledons</taxon>
        <taxon>Gunneridae</taxon>
        <taxon>Pentapetalae</taxon>
        <taxon>rosids</taxon>
        <taxon>malvids</taxon>
        <taxon>Sapindales</taxon>
        <taxon>Sapindaceae</taxon>
        <taxon>Litchi</taxon>
    </lineage>
</organism>
<keyword evidence="2" id="KW-0238">DNA-binding</keyword>
<dbReference type="Gene3D" id="2.170.150.80">
    <property type="entry name" value="NAC domain"/>
    <property type="match status" value="1"/>
</dbReference>
<name>A0A8K1MDW7_LITCN</name>
<feature type="domain" description="NAC" evidence="5">
    <location>
        <begin position="28"/>
        <end position="153"/>
    </location>
</feature>
<evidence type="ECO:0000256" key="4">
    <source>
        <dbReference type="ARBA" id="ARBA00023242"/>
    </source>
</evidence>
<evidence type="ECO:0000256" key="1">
    <source>
        <dbReference type="ARBA" id="ARBA00023015"/>
    </source>
</evidence>
<keyword evidence="3" id="KW-0804">Transcription</keyword>
<protein>
    <submittedName>
        <fullName evidence="6">NAC transcription factor 20</fullName>
    </submittedName>
</protein>
<dbReference type="InterPro" id="IPR003441">
    <property type="entry name" value="NAC-dom"/>
</dbReference>
<keyword evidence="1" id="KW-0805">Transcription regulation</keyword>
<evidence type="ECO:0000313" key="6">
    <source>
        <dbReference type="EMBL" id="UBT01624.1"/>
    </source>
</evidence>
<sequence>MAFSCLRYSPELVLVGHEDQDQEELYLPLGYRFAPRNHELVLHYLAKKILDQKLPANIITTVDLYQYDPDQLPIRDFKYGKPNEAYFFSKLEYRQSKGLPRRTTKSGYWKATGRPTEIFYKKTVVGFKKILIFHWGKAPTGKSSPWIMHEFRVNPSLIPATALNNKIRSKNYYSASRSREEDTIPNHDHNGVESYVVCKINYKELEDNKPSKAKSKKITKILEETKI</sequence>
<evidence type="ECO:0000256" key="2">
    <source>
        <dbReference type="ARBA" id="ARBA00023125"/>
    </source>
</evidence>
<reference evidence="6" key="1">
    <citation type="submission" date="2020-03" db="EMBL/GenBank/DDBJ databases">
        <title>LcNAC40-LcVPE regulatory module contributes to fruit abscission by promoting autolytic programmed cell death in litchi.</title>
        <authorList>
            <person name="Li C."/>
            <person name="Ning X."/>
            <person name="Zhao M."/>
            <person name="Wen Z."/>
            <person name="Kou L."/>
            <person name="Ma X."/>
            <person name="Peng M."/>
            <person name="Yang Y."/>
            <person name="Wu H."/>
            <person name="Li J."/>
        </authorList>
    </citation>
    <scope>NUCLEOTIDE SEQUENCE</scope>
</reference>
<keyword evidence="4" id="KW-0539">Nucleus</keyword>
<dbReference type="AlphaFoldDB" id="A0A8K1MDW7"/>
<dbReference type="InterPro" id="IPR036093">
    <property type="entry name" value="NAC_dom_sf"/>
</dbReference>
<dbReference type="SUPFAM" id="SSF101941">
    <property type="entry name" value="NAC domain"/>
    <property type="match status" value="1"/>
</dbReference>